<name>A0ABT6LB83_9ACTN</name>
<keyword evidence="5" id="KW-0560">Oxidoreductase</keyword>
<keyword evidence="8" id="KW-1185">Reference proteome</keyword>
<evidence type="ECO:0000313" key="8">
    <source>
        <dbReference type="Proteomes" id="UP001160499"/>
    </source>
</evidence>
<dbReference type="EMBL" id="JARXVH010000001">
    <property type="protein sequence ID" value="MDH6212876.1"/>
    <property type="molecule type" value="Genomic_DNA"/>
</dbReference>
<reference evidence="7 8" key="1">
    <citation type="submission" date="2023-04" db="EMBL/GenBank/DDBJ databases">
        <title>Forest soil microbial communities from Buena Vista Peninsula, Colon Province, Panama.</title>
        <authorList>
            <person name="Bouskill N."/>
        </authorList>
    </citation>
    <scope>NUCLEOTIDE SEQUENCE [LARGE SCALE GENOMIC DNA]</scope>
    <source>
        <strain evidence="7 8">GGS1</strain>
    </source>
</reference>
<evidence type="ECO:0000256" key="6">
    <source>
        <dbReference type="SAM" id="MobiDB-lite"/>
    </source>
</evidence>
<sequence>MVTNAVSHRRRWRSQCVMGVTWSSAQPRTWGSSLAGTAEAWTDHALKALRAACHTANGPSLLALLRMHDPTGVLQQCGDALTAVISRSVPGAQETATECTTTLRERGWPGDEVLARQLDTAVDERGLLVVRPDLRVGTDSEPVPDAQHAVRQGKRLAKSLVASLRGRRIRNYRRSSLGVVATLGLGRGIFQYKGIVIKGLPAWLMHRGYHVLAVPTWERKIRVLAVWLTAAPFGRDLVSPASVQQPRDAFVTSDEAQGFGAAGRVRTRRHEHVGFLFPGNVGLTTEGPLQRAGSSCRLVHERRWWGFQAPTKLWPQFCHRHGAAPVHEADGAEQRRPKDHVSRTVCHGT</sequence>
<accession>A0ABT6LB83</accession>
<gene>
    <name evidence="7" type="ORF">M2283_000155</name>
</gene>
<dbReference type="PANTHER" id="PTHR42913:SF3">
    <property type="entry name" value="64 KDA MITOCHONDRIAL NADH DEHYDROGENASE (EUROFUNG)"/>
    <property type="match status" value="1"/>
</dbReference>
<feature type="region of interest" description="Disordered" evidence="6">
    <location>
        <begin position="328"/>
        <end position="349"/>
    </location>
</feature>
<proteinExistence type="inferred from homology"/>
<evidence type="ECO:0000256" key="2">
    <source>
        <dbReference type="ARBA" id="ARBA00005272"/>
    </source>
</evidence>
<protein>
    <recommendedName>
        <fullName evidence="9">Transposase IS701-like DDE domain-containing protein</fullName>
    </recommendedName>
</protein>
<evidence type="ECO:0000256" key="5">
    <source>
        <dbReference type="ARBA" id="ARBA00023002"/>
    </source>
</evidence>
<feature type="compositionally biased region" description="Basic and acidic residues" evidence="6">
    <location>
        <begin position="328"/>
        <end position="342"/>
    </location>
</feature>
<keyword evidence="4" id="KW-0274">FAD</keyword>
<organism evidence="7 8">
    <name type="scientific">Streptomyces pseudovenezuelae</name>
    <dbReference type="NCBI Taxonomy" id="67350"/>
    <lineage>
        <taxon>Bacteria</taxon>
        <taxon>Bacillati</taxon>
        <taxon>Actinomycetota</taxon>
        <taxon>Actinomycetes</taxon>
        <taxon>Kitasatosporales</taxon>
        <taxon>Streptomycetaceae</taxon>
        <taxon>Streptomyces</taxon>
        <taxon>Streptomyces aurantiacus group</taxon>
    </lineage>
</organism>
<comment type="caution">
    <text evidence="7">The sequence shown here is derived from an EMBL/GenBank/DDBJ whole genome shotgun (WGS) entry which is preliminary data.</text>
</comment>
<evidence type="ECO:0000313" key="7">
    <source>
        <dbReference type="EMBL" id="MDH6212876.1"/>
    </source>
</evidence>
<keyword evidence="3" id="KW-0285">Flavoprotein</keyword>
<evidence type="ECO:0000256" key="3">
    <source>
        <dbReference type="ARBA" id="ARBA00022630"/>
    </source>
</evidence>
<dbReference type="InterPro" id="IPR051169">
    <property type="entry name" value="NADH-Q_oxidoreductase"/>
</dbReference>
<dbReference type="Proteomes" id="UP001160499">
    <property type="component" value="Unassembled WGS sequence"/>
</dbReference>
<dbReference type="PANTHER" id="PTHR42913">
    <property type="entry name" value="APOPTOSIS-INDUCING FACTOR 1"/>
    <property type="match status" value="1"/>
</dbReference>
<evidence type="ECO:0008006" key="9">
    <source>
        <dbReference type="Google" id="ProtNLM"/>
    </source>
</evidence>
<comment type="similarity">
    <text evidence="2">Belongs to the NADH dehydrogenase family.</text>
</comment>
<evidence type="ECO:0000256" key="1">
    <source>
        <dbReference type="ARBA" id="ARBA00001974"/>
    </source>
</evidence>
<evidence type="ECO:0000256" key="4">
    <source>
        <dbReference type="ARBA" id="ARBA00022827"/>
    </source>
</evidence>
<dbReference type="Gene3D" id="3.50.50.100">
    <property type="match status" value="1"/>
</dbReference>
<comment type="cofactor">
    <cofactor evidence="1">
        <name>FAD</name>
        <dbReference type="ChEBI" id="CHEBI:57692"/>
    </cofactor>
</comment>